<sequence length="251" mass="28758">MGQEVKWLDASKIEDVIALGQFDEDIEMRADSTLLILDCQQSKIKNVKSIIFDINKGICLSKYETKKLVNRFVEKNPVTFAFNRALMQFVGNKGVMPYVYGRVMLIPLTGVTQRSTNWFFVNNVSSYTFDSIAGKIILNCEKVFNEPYKIAVKTKPSFCKRVITAAQTLHDLEHEVSLQLIVDHCSDSPQAAAHYTMDVNHAIVAKMLKLREIYHKQFVRCMLQTQEYADPSDDLVDEVYNDVIRKFGRLT</sequence>
<comment type="caution">
    <text evidence="1">The sequence shown here is derived from an EMBL/GenBank/DDBJ whole genome shotgun (WGS) entry which is preliminary data.</text>
</comment>
<reference evidence="1 2" key="1">
    <citation type="journal article" date="2015" name="Genome Announc.">
        <title>Expanding the biotechnology potential of lactobacilli through comparative genomics of 213 strains and associated genera.</title>
        <authorList>
            <person name="Sun Z."/>
            <person name="Harris H.M."/>
            <person name="McCann A."/>
            <person name="Guo C."/>
            <person name="Argimon S."/>
            <person name="Zhang W."/>
            <person name="Yang X."/>
            <person name="Jeffery I.B."/>
            <person name="Cooney J.C."/>
            <person name="Kagawa T.F."/>
            <person name="Liu W."/>
            <person name="Song Y."/>
            <person name="Salvetti E."/>
            <person name="Wrobel A."/>
            <person name="Rasinkangas P."/>
            <person name="Parkhill J."/>
            <person name="Rea M.C."/>
            <person name="O'Sullivan O."/>
            <person name="Ritari J."/>
            <person name="Douillard F.P."/>
            <person name="Paul Ross R."/>
            <person name="Yang R."/>
            <person name="Briner A.E."/>
            <person name="Felis G.E."/>
            <person name="de Vos W.M."/>
            <person name="Barrangou R."/>
            <person name="Klaenhammer T.R."/>
            <person name="Caufield P.W."/>
            <person name="Cui Y."/>
            <person name="Zhang H."/>
            <person name="O'Toole P.W."/>
        </authorList>
    </citation>
    <scope>NUCLEOTIDE SEQUENCE [LARGE SCALE GENOMIC DNA]</scope>
    <source>
        <strain evidence="1 2">DSM 21376</strain>
    </source>
</reference>
<evidence type="ECO:0000313" key="1">
    <source>
        <dbReference type="EMBL" id="KRN06302.1"/>
    </source>
</evidence>
<dbReference type="Proteomes" id="UP000050961">
    <property type="component" value="Unassembled WGS sequence"/>
</dbReference>
<dbReference type="EMBL" id="AYZF01000013">
    <property type="protein sequence ID" value="KRN06302.1"/>
    <property type="molecule type" value="Genomic_DNA"/>
</dbReference>
<evidence type="ECO:0000313" key="2">
    <source>
        <dbReference type="Proteomes" id="UP000050961"/>
    </source>
</evidence>
<dbReference type="OrthoDB" id="2323375at2"/>
<proteinExistence type="predicted"/>
<dbReference type="STRING" id="1423806.FD15_GL001504"/>
<name>A0A023CWI7_9LACO</name>
<dbReference type="RefSeq" id="WP_034988275.1">
    <property type="nucleotide sequence ID" value="NZ_AYZF01000013.1"/>
</dbReference>
<protein>
    <submittedName>
        <fullName evidence="1">Uncharacterized protein</fullName>
    </submittedName>
</protein>
<organism evidence="1 2">
    <name type="scientific">Liquorilactobacillus sucicola DSM 21376 = JCM 15457</name>
    <dbReference type="NCBI Taxonomy" id="1423806"/>
    <lineage>
        <taxon>Bacteria</taxon>
        <taxon>Bacillati</taxon>
        <taxon>Bacillota</taxon>
        <taxon>Bacilli</taxon>
        <taxon>Lactobacillales</taxon>
        <taxon>Lactobacillaceae</taxon>
        <taxon>Liquorilactobacillus</taxon>
    </lineage>
</organism>
<dbReference type="AlphaFoldDB" id="A0A023CWI7"/>
<keyword evidence="2" id="KW-1185">Reference proteome</keyword>
<accession>A0A023CWI7</accession>
<dbReference type="eggNOG" id="ENOG50309VN">
    <property type="taxonomic scope" value="Bacteria"/>
</dbReference>
<gene>
    <name evidence="1" type="ORF">FD15_GL001504</name>
</gene>
<dbReference type="PATRIC" id="fig|1423806.3.peg.1524"/>